<dbReference type="OMA" id="VRKKMWW"/>
<dbReference type="GO" id="GO:0090619">
    <property type="term" value="C:meiotic spindle pole"/>
    <property type="evidence" value="ECO:0007669"/>
    <property type="project" value="EnsemblFungi"/>
</dbReference>
<dbReference type="GO" id="GO:0051285">
    <property type="term" value="C:cell cortex of cell tip"/>
    <property type="evidence" value="ECO:0007669"/>
    <property type="project" value="EnsemblFungi"/>
</dbReference>
<keyword evidence="5 7" id="KW-0175">Coiled coil</keyword>
<keyword evidence="12" id="KW-1185">Reference proteome</keyword>
<comment type="caution">
    <text evidence="11">The sequence shown here is derived from an EMBL/GenBank/DDBJ whole genome shotgun (WGS) entry which is preliminary data.</text>
</comment>
<dbReference type="KEGG" id="sapo:SAPIO_CDS10048"/>
<keyword evidence="6 9" id="KW-0472">Membrane</keyword>
<reference evidence="11 12" key="1">
    <citation type="journal article" date="2014" name="Genome Announc.">
        <title>Draft genome sequence of the pathogenic fungus Scedosporium apiospermum.</title>
        <authorList>
            <person name="Vandeputte P."/>
            <person name="Ghamrawi S."/>
            <person name="Rechenmann M."/>
            <person name="Iltis A."/>
            <person name="Giraud S."/>
            <person name="Fleury M."/>
            <person name="Thornton C."/>
            <person name="Delhaes L."/>
            <person name="Meyer W."/>
            <person name="Papon N."/>
            <person name="Bouchara J.P."/>
        </authorList>
    </citation>
    <scope>NUCLEOTIDE SEQUENCE [LARGE SCALE GENOMIC DNA]</scope>
    <source>
        <strain evidence="11 12">IHEM 14462</strain>
    </source>
</reference>
<dbReference type="VEuPathDB" id="FungiDB:SAPIO_CDS10048"/>
<dbReference type="GO" id="GO:0005886">
    <property type="term" value="C:plasma membrane"/>
    <property type="evidence" value="ECO:0007669"/>
    <property type="project" value="EnsemblFungi"/>
</dbReference>
<dbReference type="InterPro" id="IPR016444">
    <property type="entry name" value="Synaptobrevin/VAMP"/>
</dbReference>
<comment type="similarity">
    <text evidence="2">Belongs to the synaptobrevin family.</text>
</comment>
<sequence>MVEQDAPYDPYIPSGQQGGQGQQQGGGNSRTQALQAQIDDTVDVMRENINKVSQRGERLDALQDKTDNLAVSAQGFRRGANRVRKQMWWKDMKMRMCIGIGIIILIVIIVVPAVVTSQNK</sequence>
<feature type="compositionally biased region" description="Gly residues" evidence="8">
    <location>
        <begin position="16"/>
        <end position="28"/>
    </location>
</feature>
<dbReference type="PROSITE" id="PS50892">
    <property type="entry name" value="V_SNARE"/>
    <property type="match status" value="1"/>
</dbReference>
<dbReference type="GO" id="GO:0032120">
    <property type="term" value="P:ascospore-type prospore membrane formation"/>
    <property type="evidence" value="ECO:0007669"/>
    <property type="project" value="EnsemblFungi"/>
</dbReference>
<accession>A0A084FW93</accession>
<dbReference type="PANTHER" id="PTHR45701">
    <property type="entry name" value="SYNAPTOBREVIN FAMILY MEMBER"/>
    <property type="match status" value="1"/>
</dbReference>
<dbReference type="PROSITE" id="PS00417">
    <property type="entry name" value="SYNAPTOBREVIN"/>
    <property type="match status" value="1"/>
</dbReference>
<evidence type="ECO:0000313" key="12">
    <source>
        <dbReference type="Proteomes" id="UP000028545"/>
    </source>
</evidence>
<gene>
    <name evidence="11" type="ORF">SAPIO_CDS10048</name>
</gene>
<dbReference type="GO" id="GO:0031097">
    <property type="term" value="C:medial cortex"/>
    <property type="evidence" value="ECO:0007669"/>
    <property type="project" value="EnsemblFungi"/>
</dbReference>
<proteinExistence type="inferred from homology"/>
<dbReference type="RefSeq" id="XP_016639154.1">
    <property type="nucleotide sequence ID" value="XM_016783709.1"/>
</dbReference>
<dbReference type="AlphaFoldDB" id="A0A084FW93"/>
<feature type="region of interest" description="Disordered" evidence="8">
    <location>
        <begin position="1"/>
        <end position="36"/>
    </location>
</feature>
<dbReference type="PRINTS" id="PR00219">
    <property type="entry name" value="SYNAPTOBREVN"/>
</dbReference>
<evidence type="ECO:0000313" key="11">
    <source>
        <dbReference type="EMBL" id="KEZ39355.1"/>
    </source>
</evidence>
<dbReference type="OrthoDB" id="190375at2759"/>
<evidence type="ECO:0000256" key="9">
    <source>
        <dbReference type="SAM" id="Phobius"/>
    </source>
</evidence>
<dbReference type="EMBL" id="JOWA01000154">
    <property type="protein sequence ID" value="KEZ39355.1"/>
    <property type="molecule type" value="Genomic_DNA"/>
</dbReference>
<dbReference type="Proteomes" id="UP000028545">
    <property type="component" value="Unassembled WGS sequence"/>
</dbReference>
<dbReference type="InterPro" id="IPR001388">
    <property type="entry name" value="Synaptobrevin-like"/>
</dbReference>
<evidence type="ECO:0000256" key="8">
    <source>
        <dbReference type="SAM" id="MobiDB-lite"/>
    </source>
</evidence>
<dbReference type="FunFam" id="1.20.5.110:FF:000063">
    <property type="entry name" value="Synaptobrevin 1"/>
    <property type="match status" value="1"/>
</dbReference>
<keyword evidence="3 9" id="KW-0812">Transmembrane</keyword>
<evidence type="ECO:0000256" key="1">
    <source>
        <dbReference type="ARBA" id="ARBA00004211"/>
    </source>
</evidence>
<dbReference type="GO" id="GO:0016192">
    <property type="term" value="P:vesicle-mediated transport"/>
    <property type="evidence" value="ECO:0007669"/>
    <property type="project" value="InterPro"/>
</dbReference>
<protein>
    <recommendedName>
        <fullName evidence="10">V-SNARE coiled-coil homology domain-containing protein</fullName>
    </recommendedName>
</protein>
<evidence type="ECO:0000256" key="7">
    <source>
        <dbReference type="PROSITE-ProRule" id="PRU00290"/>
    </source>
</evidence>
<dbReference type="PIRSF" id="PIRSF005409">
    <property type="entry name" value="Synaptobrevin_euk"/>
    <property type="match status" value="1"/>
</dbReference>
<dbReference type="Pfam" id="PF00957">
    <property type="entry name" value="Synaptobrevin"/>
    <property type="match status" value="1"/>
</dbReference>
<organism evidence="11 12">
    <name type="scientific">Pseudallescheria apiosperma</name>
    <name type="common">Scedosporium apiospermum</name>
    <dbReference type="NCBI Taxonomy" id="563466"/>
    <lineage>
        <taxon>Eukaryota</taxon>
        <taxon>Fungi</taxon>
        <taxon>Dikarya</taxon>
        <taxon>Ascomycota</taxon>
        <taxon>Pezizomycotina</taxon>
        <taxon>Sordariomycetes</taxon>
        <taxon>Hypocreomycetidae</taxon>
        <taxon>Microascales</taxon>
        <taxon>Microascaceae</taxon>
        <taxon>Scedosporium</taxon>
    </lineage>
</organism>
<evidence type="ECO:0000256" key="2">
    <source>
        <dbReference type="ARBA" id="ARBA00008025"/>
    </source>
</evidence>
<comment type="subcellular location">
    <subcellularLocation>
        <location evidence="1">Membrane</location>
        <topology evidence="1">Single-pass type IV membrane protein</topology>
    </subcellularLocation>
</comment>
<dbReference type="InterPro" id="IPR042855">
    <property type="entry name" value="V_SNARE_CC"/>
</dbReference>
<dbReference type="GO" id="GO:0005768">
    <property type="term" value="C:endosome"/>
    <property type="evidence" value="ECO:0007669"/>
    <property type="project" value="EnsemblFungi"/>
</dbReference>
<feature type="transmembrane region" description="Helical" evidence="9">
    <location>
        <begin position="94"/>
        <end position="115"/>
    </location>
</feature>
<evidence type="ECO:0000256" key="5">
    <source>
        <dbReference type="ARBA" id="ARBA00023054"/>
    </source>
</evidence>
<dbReference type="Gene3D" id="1.20.5.110">
    <property type="match status" value="1"/>
</dbReference>
<name>A0A084FW93_PSEDA</name>
<evidence type="ECO:0000256" key="4">
    <source>
        <dbReference type="ARBA" id="ARBA00022989"/>
    </source>
</evidence>
<dbReference type="GeneID" id="27719205"/>
<feature type="domain" description="V-SNARE coiled-coil homology" evidence="10">
    <location>
        <begin position="30"/>
        <end position="90"/>
    </location>
</feature>
<evidence type="ECO:0000256" key="6">
    <source>
        <dbReference type="ARBA" id="ARBA00023136"/>
    </source>
</evidence>
<keyword evidence="4 9" id="KW-1133">Transmembrane helix</keyword>
<dbReference type="HOGENOM" id="CLU_064620_2_1_1"/>
<evidence type="ECO:0000259" key="10">
    <source>
        <dbReference type="PROSITE" id="PS50892"/>
    </source>
</evidence>
<evidence type="ECO:0000256" key="3">
    <source>
        <dbReference type="ARBA" id="ARBA00022692"/>
    </source>
</evidence>
<dbReference type="SUPFAM" id="SSF58038">
    <property type="entry name" value="SNARE fusion complex"/>
    <property type="match status" value="1"/>
</dbReference>
<dbReference type="CDD" id="cd15874">
    <property type="entry name" value="R-SNARE_Snc1"/>
    <property type="match status" value="1"/>
</dbReference>